<dbReference type="Proteomes" id="UP001305702">
    <property type="component" value="Chromosome"/>
</dbReference>
<dbReference type="NCBIfam" id="TIGR02069">
    <property type="entry name" value="cyanophycinase"/>
    <property type="match status" value="1"/>
</dbReference>
<dbReference type="RefSeq" id="WP_315607206.1">
    <property type="nucleotide sequence ID" value="NZ_CP130318.1"/>
</dbReference>
<proteinExistence type="inferred from homology"/>
<keyword evidence="6" id="KW-0645">Protease</keyword>
<keyword evidence="7 10" id="KW-0378">Hydrolase</keyword>
<evidence type="ECO:0000256" key="9">
    <source>
        <dbReference type="PIRSR" id="PIRSR032067-1"/>
    </source>
</evidence>
<feature type="active site" description="Charge relay system" evidence="9">
    <location>
        <position position="170"/>
    </location>
</feature>
<evidence type="ECO:0000256" key="4">
    <source>
        <dbReference type="ARBA" id="ARBA00013115"/>
    </source>
</evidence>
<dbReference type="Pfam" id="PF03575">
    <property type="entry name" value="Peptidase_S51"/>
    <property type="match status" value="1"/>
</dbReference>
<evidence type="ECO:0000256" key="6">
    <source>
        <dbReference type="ARBA" id="ARBA00022670"/>
    </source>
</evidence>
<gene>
    <name evidence="10" type="ORF">MJA45_10510</name>
</gene>
<organism evidence="10 11">
    <name type="scientific">Paenibacillus aurantius</name>
    <dbReference type="NCBI Taxonomy" id="2918900"/>
    <lineage>
        <taxon>Bacteria</taxon>
        <taxon>Bacillati</taxon>
        <taxon>Bacillota</taxon>
        <taxon>Bacilli</taxon>
        <taxon>Bacillales</taxon>
        <taxon>Paenibacillaceae</taxon>
        <taxon>Paenibacillus</taxon>
    </lineage>
</organism>
<reference evidence="10 11" key="1">
    <citation type="submission" date="2022-02" db="EMBL/GenBank/DDBJ databases">
        <title>Paenibacillus sp. MBLB1776 Whole Genome Shotgun Sequencing.</title>
        <authorList>
            <person name="Hwang C.Y."/>
            <person name="Cho E.-S."/>
            <person name="Seo M.-J."/>
        </authorList>
    </citation>
    <scope>NUCLEOTIDE SEQUENCE [LARGE SCALE GENOMIC DNA]</scope>
    <source>
        <strain evidence="10 11">MBLB1776</strain>
    </source>
</reference>
<dbReference type="CDD" id="cd03145">
    <property type="entry name" value="GAT1_cyanophycinase"/>
    <property type="match status" value="1"/>
</dbReference>
<evidence type="ECO:0000256" key="1">
    <source>
        <dbReference type="ARBA" id="ARBA00001092"/>
    </source>
</evidence>
<dbReference type="SUPFAM" id="SSF52317">
    <property type="entry name" value="Class I glutamine amidotransferase-like"/>
    <property type="match status" value="1"/>
</dbReference>
<dbReference type="EMBL" id="CP130318">
    <property type="protein sequence ID" value="WNQ13426.1"/>
    <property type="molecule type" value="Genomic_DNA"/>
</dbReference>
<evidence type="ECO:0000256" key="7">
    <source>
        <dbReference type="ARBA" id="ARBA00022801"/>
    </source>
</evidence>
<evidence type="ECO:0000313" key="10">
    <source>
        <dbReference type="EMBL" id="WNQ13426.1"/>
    </source>
</evidence>
<sequence>MSRGDLFIVGGNEDKTGAMPVLAKFVEISRARPGPIGILTTATNYPEETGEEYSRVFEDIGAPGTVCFHIGTREEAEEDRLEEQLEQLASLYITGGDQVRLTSILGGTAFYSALQKVWRKGLVIGGTSAGAAVMSRQMIMSSSVPGGGGQLIVEMGAGFGFLEDVIIDQHFSQRARFTRLMNAIAHNPQIIGVGVDENTAIWVQEEGSFFEVLGEHTVTIFDGKKLTYVDVAIPHENKDITISGVRLHSLAGGYRFDLQKRELMITQGREQE</sequence>
<evidence type="ECO:0000256" key="5">
    <source>
        <dbReference type="ARBA" id="ARBA00015719"/>
    </source>
</evidence>
<feature type="active site" description="Charge relay system" evidence="9">
    <location>
        <position position="128"/>
    </location>
</feature>
<dbReference type="GO" id="GO:0006508">
    <property type="term" value="P:proteolysis"/>
    <property type="evidence" value="ECO:0007669"/>
    <property type="project" value="UniProtKB-KW"/>
</dbReference>
<dbReference type="InterPro" id="IPR029062">
    <property type="entry name" value="Class_I_gatase-like"/>
</dbReference>
<dbReference type="InterPro" id="IPR011811">
    <property type="entry name" value="Peptidase_S51_cyanophycinase"/>
</dbReference>
<dbReference type="EC" id="3.4.15.6" evidence="4"/>
<evidence type="ECO:0000256" key="2">
    <source>
        <dbReference type="ARBA" id="ARBA00002039"/>
    </source>
</evidence>
<evidence type="ECO:0000256" key="3">
    <source>
        <dbReference type="ARBA" id="ARBA00006534"/>
    </source>
</evidence>
<dbReference type="GO" id="GO:0008241">
    <property type="term" value="F:peptidyl-dipeptidase activity"/>
    <property type="evidence" value="ECO:0007669"/>
    <property type="project" value="UniProtKB-EC"/>
</dbReference>
<comment type="catalytic activity">
    <reaction evidence="1">
        <text>[L-4-(L-arginin-2-N-yl)aspartate](n) + H2O = [L-4-(L-arginin-2-N-yl)aspartate](n-1) + L-4-(L-arginin-2-N-yl)aspartate</text>
        <dbReference type="Rhea" id="RHEA:12845"/>
        <dbReference type="Rhea" id="RHEA-COMP:13728"/>
        <dbReference type="Rhea" id="RHEA-COMP:13734"/>
        <dbReference type="ChEBI" id="CHEBI:15377"/>
        <dbReference type="ChEBI" id="CHEBI:137986"/>
        <dbReference type="ChEBI" id="CHEBI:137991"/>
        <dbReference type="EC" id="3.4.15.6"/>
    </reaction>
</comment>
<comment type="similarity">
    <text evidence="3">Belongs to the peptidase S51 family.</text>
</comment>
<feature type="active site" description="Charge relay system" evidence="9">
    <location>
        <position position="197"/>
    </location>
</feature>
<keyword evidence="11" id="KW-1185">Reference proteome</keyword>
<dbReference type="PANTHER" id="PTHR36175:SF1">
    <property type="entry name" value="CYANOPHYCINASE"/>
    <property type="match status" value="1"/>
</dbReference>
<dbReference type="GO" id="GO:0004180">
    <property type="term" value="F:carboxypeptidase activity"/>
    <property type="evidence" value="ECO:0007669"/>
    <property type="project" value="UniProtKB-KW"/>
</dbReference>
<evidence type="ECO:0000313" key="11">
    <source>
        <dbReference type="Proteomes" id="UP001305702"/>
    </source>
</evidence>
<evidence type="ECO:0000256" key="8">
    <source>
        <dbReference type="ARBA" id="ARBA00022825"/>
    </source>
</evidence>
<dbReference type="AlphaFoldDB" id="A0AA96LJT9"/>
<dbReference type="Gene3D" id="3.40.50.880">
    <property type="match status" value="1"/>
</dbReference>
<dbReference type="InterPro" id="IPR005320">
    <property type="entry name" value="Peptidase_S51"/>
</dbReference>
<keyword evidence="10" id="KW-0121">Carboxypeptidase</keyword>
<name>A0AA96LJT9_9BACL</name>
<dbReference type="PANTHER" id="PTHR36175">
    <property type="entry name" value="CYANOPHYCINASE"/>
    <property type="match status" value="1"/>
</dbReference>
<dbReference type="GO" id="GO:0008236">
    <property type="term" value="F:serine-type peptidase activity"/>
    <property type="evidence" value="ECO:0007669"/>
    <property type="project" value="UniProtKB-KW"/>
</dbReference>
<dbReference type="PIRSF" id="PIRSF032067">
    <property type="entry name" value="Cyanophycinase"/>
    <property type="match status" value="1"/>
</dbReference>
<keyword evidence="8" id="KW-0720">Serine protease</keyword>
<comment type="function">
    <text evidence="2">Exopeptidase that catalyzes the hydrolytic cleavage of multi-L-arginyl-poly-L-aspartic acid (cyanophycin; a water-insoluble reserve polymer) into aspartate-arginine dipeptides.</text>
</comment>
<dbReference type="KEGG" id="paun:MJA45_10510"/>
<protein>
    <recommendedName>
        <fullName evidence="5">Cyanophycinase</fullName>
        <ecNumber evidence="4">3.4.15.6</ecNumber>
    </recommendedName>
</protein>
<accession>A0AA96LJT9</accession>